<name>A0A1S1QJ31_9ACTN</name>
<reference evidence="3" key="1">
    <citation type="submission" date="2016-07" db="EMBL/GenBank/DDBJ databases">
        <title>Sequence Frankia sp. strain CcI1.17.</title>
        <authorList>
            <person name="Ghodhbane-Gtari F."/>
            <person name="Swanson E."/>
            <person name="Gueddou A."/>
            <person name="Morris K."/>
            <person name="Hezbri K."/>
            <person name="Ktari A."/>
            <person name="Nouioui I."/>
            <person name="Abebe-Akele F."/>
            <person name="Simpson S."/>
            <person name="Thomas K."/>
            <person name="Gtari M."/>
            <person name="Tisa L.S."/>
            <person name="Hurst S."/>
        </authorList>
    </citation>
    <scope>NUCLEOTIDE SEQUENCE [LARGE SCALE GENOMIC DNA]</scope>
    <source>
        <strain evidence="3">Cc1.17</strain>
    </source>
</reference>
<dbReference type="EMBL" id="MBLM01000133">
    <property type="protein sequence ID" value="OHV33255.1"/>
    <property type="molecule type" value="Genomic_DNA"/>
</dbReference>
<dbReference type="Pfam" id="PF03061">
    <property type="entry name" value="4HBT"/>
    <property type="match status" value="1"/>
</dbReference>
<dbReference type="InterPro" id="IPR029069">
    <property type="entry name" value="HotDog_dom_sf"/>
</dbReference>
<evidence type="ECO:0000313" key="2">
    <source>
        <dbReference type="EMBL" id="OHV33255.1"/>
    </source>
</evidence>
<sequence length="263" mass="28004">MTTTSSDGLRRDGHIILELGFEAARVGDEFHGTAAVVPEMFAPGTSSVRTSILATWADVVAGRTMMGYIAPRVPVTLDLDIHVHRPLRETERIDATGRLVKNGRSVAVIEIDFTGADGESLALGVASFMAAPDPSVLLTPEMSREPDVSLPRQRLREPFARRARCEIREPGVAVLPRTDDGLNAARTLNGGLIALAAEEAALSLTPGTSLSLLALRYLRPVRTGPAVATATVRSGLGRVEVRDAGDDRLAVYATTRAFPVSAD</sequence>
<dbReference type="InterPro" id="IPR006683">
    <property type="entry name" value="Thioestr_dom"/>
</dbReference>
<dbReference type="CDD" id="cd03443">
    <property type="entry name" value="PaaI_thioesterase"/>
    <property type="match status" value="1"/>
</dbReference>
<evidence type="ECO:0000313" key="3">
    <source>
        <dbReference type="Proteomes" id="UP000179627"/>
    </source>
</evidence>
<organism evidence="2 3">
    <name type="scientific">Parafrankia colletiae</name>
    <dbReference type="NCBI Taxonomy" id="573497"/>
    <lineage>
        <taxon>Bacteria</taxon>
        <taxon>Bacillati</taxon>
        <taxon>Actinomycetota</taxon>
        <taxon>Actinomycetes</taxon>
        <taxon>Frankiales</taxon>
        <taxon>Frankiaceae</taxon>
        <taxon>Parafrankia</taxon>
    </lineage>
</organism>
<proteinExistence type="predicted"/>
<gene>
    <name evidence="2" type="ORF">CC117_23130</name>
</gene>
<dbReference type="RefSeq" id="WP_018637477.1">
    <property type="nucleotide sequence ID" value="NZ_MBLM01000133.1"/>
</dbReference>
<comment type="caution">
    <text evidence="2">The sequence shown here is derived from an EMBL/GenBank/DDBJ whole genome shotgun (WGS) entry which is preliminary data.</text>
</comment>
<keyword evidence="3" id="KW-1185">Reference proteome</keyword>
<dbReference type="AlphaFoldDB" id="A0A1S1QJ31"/>
<evidence type="ECO:0000259" key="1">
    <source>
        <dbReference type="Pfam" id="PF03061"/>
    </source>
</evidence>
<dbReference type="SUPFAM" id="SSF54637">
    <property type="entry name" value="Thioesterase/thiol ester dehydrase-isomerase"/>
    <property type="match status" value="2"/>
</dbReference>
<accession>A0A1S1QJ31</accession>
<dbReference type="OrthoDB" id="4528430at2"/>
<feature type="domain" description="Thioesterase" evidence="1">
    <location>
        <begin position="53"/>
        <end position="120"/>
    </location>
</feature>
<dbReference type="Gene3D" id="3.10.129.10">
    <property type="entry name" value="Hotdog Thioesterase"/>
    <property type="match status" value="2"/>
</dbReference>
<dbReference type="Proteomes" id="UP000179627">
    <property type="component" value="Unassembled WGS sequence"/>
</dbReference>
<protein>
    <submittedName>
        <fullName evidence="2">Thioesterase</fullName>
    </submittedName>
</protein>